<reference evidence="2 3" key="2">
    <citation type="journal article" date="2014" name="PLoS Genet.">
        <title>Phylogenetically driven sequencing of extremely halophilic archaea reveals strategies for static and dynamic osmo-response.</title>
        <authorList>
            <person name="Becker E.A."/>
            <person name="Seitzer P.M."/>
            <person name="Tritt A."/>
            <person name="Larsen D."/>
            <person name="Krusor M."/>
            <person name="Yao A.I."/>
            <person name="Wu D."/>
            <person name="Madern D."/>
            <person name="Eisen J.A."/>
            <person name="Darling A.E."/>
            <person name="Facciotti M.T."/>
        </authorList>
    </citation>
    <scope>NUCLEOTIDE SEQUENCE [LARGE SCALE GENOMIC DNA]</scope>
    <source>
        <strain evidence="2 3">AJ5</strain>
    </source>
</reference>
<protein>
    <submittedName>
        <fullName evidence="2">Uncharacterized protein</fullName>
    </submittedName>
</protein>
<sequence length="155" mass="17533">MRRRLVLASTGSIVLTSLSGCLSSVRGFFRDDEIDGHESGEIEVVVEGESIDFTADRFQAENAEDSSVYFHFHEGHEPWFMERKRVTFAEAIDLLPHFAYENADGNHVVTFDGTTYDERDGGTTIRFEINGEAVDPTERKLYDGDELFLEIATED</sequence>
<evidence type="ECO:0000313" key="1">
    <source>
        <dbReference type="EMBL" id="APW97093.1"/>
    </source>
</evidence>
<keyword evidence="3" id="KW-1185">Reference proteome</keyword>
<evidence type="ECO:0000313" key="2">
    <source>
        <dbReference type="EMBL" id="EMA34426.1"/>
    </source>
</evidence>
<reference evidence="1" key="3">
    <citation type="submission" date="2017-01" db="EMBL/GenBank/DDBJ databases">
        <authorList>
            <person name="Mah S.A."/>
            <person name="Swanson W.J."/>
            <person name="Moy G.W."/>
            <person name="Vacquier V.D."/>
        </authorList>
    </citation>
    <scope>NUCLEOTIDE SEQUENCE</scope>
    <source>
        <strain evidence="1">AJ5</strain>
    </source>
</reference>
<dbReference type="KEGG" id="hlc:CHINAEXTREME04605"/>
<dbReference type="eggNOG" id="arCOG09101">
    <property type="taxonomic scope" value="Archaea"/>
</dbReference>
<accession>M0LLN4</accession>
<dbReference type="RefSeq" id="WP_007141299.1">
    <property type="nucleotide sequence ID" value="NZ_AOLZ01000032.1"/>
</dbReference>
<organism evidence="2 3">
    <name type="scientific">Natronobacterium lacisalsi AJ5</name>
    <dbReference type="NCBI Taxonomy" id="358396"/>
    <lineage>
        <taxon>Archaea</taxon>
        <taxon>Methanobacteriati</taxon>
        <taxon>Methanobacteriota</taxon>
        <taxon>Stenosarchaea group</taxon>
        <taxon>Halobacteria</taxon>
        <taxon>Halobacteriales</taxon>
        <taxon>Natrialbaceae</taxon>
        <taxon>Natronobacterium</taxon>
    </lineage>
</organism>
<evidence type="ECO:0000313" key="3">
    <source>
        <dbReference type="Proteomes" id="UP000011555"/>
    </source>
</evidence>
<reference evidence="1 4" key="1">
    <citation type="journal article" date="2011" name="J. Bacteriol.">
        <title>Genome sequence of Halobiforma lacisalsi AJ5, an extremely halophilic archaeon which harbors a bop gene.</title>
        <authorList>
            <person name="Jiang X."/>
            <person name="Wang S."/>
            <person name="Cheng H."/>
            <person name="Huo Y."/>
            <person name="Zhang X."/>
            <person name="Zhu X."/>
            <person name="Han X."/>
            <person name="Ni P."/>
            <person name="Wu M."/>
        </authorList>
    </citation>
    <scope>NUCLEOTIDE SEQUENCE [LARGE SCALE GENOMIC DNA]</scope>
    <source>
        <strain evidence="1 4">AJ5</strain>
    </source>
</reference>
<dbReference type="AlphaFoldDB" id="M0LLN4"/>
<proteinExistence type="predicted"/>
<dbReference type="GeneID" id="30920379"/>
<dbReference type="EMBL" id="CP019285">
    <property type="protein sequence ID" value="APW97093.1"/>
    <property type="molecule type" value="Genomic_DNA"/>
</dbReference>
<dbReference type="PROSITE" id="PS51257">
    <property type="entry name" value="PROKAR_LIPOPROTEIN"/>
    <property type="match status" value="1"/>
</dbReference>
<evidence type="ECO:0000313" key="4">
    <source>
        <dbReference type="Proteomes" id="UP000186547"/>
    </source>
</evidence>
<name>M0LLN4_NATLA</name>
<dbReference type="Proteomes" id="UP000011555">
    <property type="component" value="Unassembled WGS sequence"/>
</dbReference>
<dbReference type="EMBL" id="AOLZ01000032">
    <property type="protein sequence ID" value="EMA34426.1"/>
    <property type="molecule type" value="Genomic_DNA"/>
</dbReference>
<dbReference type="Proteomes" id="UP000186547">
    <property type="component" value="Chromosome"/>
</dbReference>
<gene>
    <name evidence="2" type="ORF">C445_07867</name>
    <name evidence="1" type="ORF">CHINAEXTREME_04605</name>
</gene>